<dbReference type="Pfam" id="PF00376">
    <property type="entry name" value="MerR"/>
    <property type="match status" value="1"/>
</dbReference>
<feature type="domain" description="HTH merR-type" evidence="2">
    <location>
        <begin position="1"/>
        <end position="39"/>
    </location>
</feature>
<dbReference type="PROSITE" id="PS50937">
    <property type="entry name" value="HTH_MERR_2"/>
    <property type="match status" value="1"/>
</dbReference>
<dbReference type="CDD" id="cd04762">
    <property type="entry name" value="HTH_MerR-trunc"/>
    <property type="match status" value="1"/>
</dbReference>
<proteinExistence type="predicted"/>
<dbReference type="Pfam" id="PF07282">
    <property type="entry name" value="Cas12f1-like_TNB"/>
    <property type="match status" value="1"/>
</dbReference>
<name>A0ABT7KJ95_9HYPH</name>
<dbReference type="InterPro" id="IPR009061">
    <property type="entry name" value="DNA-bd_dom_put_sf"/>
</dbReference>
<feature type="non-terminal residue" evidence="3">
    <location>
        <position position="99"/>
    </location>
</feature>
<evidence type="ECO:0000256" key="1">
    <source>
        <dbReference type="ARBA" id="ARBA00023125"/>
    </source>
</evidence>
<dbReference type="SUPFAM" id="SSF46955">
    <property type="entry name" value="Putative DNA-binding domain"/>
    <property type="match status" value="1"/>
</dbReference>
<evidence type="ECO:0000259" key="2">
    <source>
        <dbReference type="PROSITE" id="PS50937"/>
    </source>
</evidence>
<organism evidence="3 4">
    <name type="scientific">Rhizobium calliandrae</name>
    <dbReference type="NCBI Taxonomy" id="1312182"/>
    <lineage>
        <taxon>Bacteria</taxon>
        <taxon>Pseudomonadati</taxon>
        <taxon>Pseudomonadota</taxon>
        <taxon>Alphaproteobacteria</taxon>
        <taxon>Hyphomicrobiales</taxon>
        <taxon>Rhizobiaceae</taxon>
        <taxon>Rhizobium/Agrobacterium group</taxon>
        <taxon>Rhizobium</taxon>
    </lineage>
</organism>
<dbReference type="RefSeq" id="WP_285882166.1">
    <property type="nucleotide sequence ID" value="NZ_JARFYN010000037.1"/>
</dbReference>
<dbReference type="GO" id="GO:0003677">
    <property type="term" value="F:DNA binding"/>
    <property type="evidence" value="ECO:0007669"/>
    <property type="project" value="UniProtKB-KW"/>
</dbReference>
<sequence length="99" mass="11027">MSIGEAAKVLGVSITMLRRWEAEGRLVAEHTPGGHRRYDLVKLRPEQFRAAQDATRKTIAYARVSRRTFHCDDCGYETGRDHNAARNLEKLAASSAVSA</sequence>
<evidence type="ECO:0000313" key="4">
    <source>
        <dbReference type="Proteomes" id="UP001172630"/>
    </source>
</evidence>
<keyword evidence="1 3" id="KW-0238">DNA-binding</keyword>
<dbReference type="Proteomes" id="UP001172630">
    <property type="component" value="Unassembled WGS sequence"/>
</dbReference>
<protein>
    <submittedName>
        <fullName evidence="3">MerR family DNA-binding transcriptional regulator</fullName>
    </submittedName>
</protein>
<dbReference type="EMBL" id="JARFYN010000037">
    <property type="protein sequence ID" value="MDL2408720.1"/>
    <property type="molecule type" value="Genomic_DNA"/>
</dbReference>
<keyword evidence="4" id="KW-1185">Reference proteome</keyword>
<evidence type="ECO:0000313" key="3">
    <source>
        <dbReference type="EMBL" id="MDL2408720.1"/>
    </source>
</evidence>
<dbReference type="Gene3D" id="1.10.1660.10">
    <property type="match status" value="1"/>
</dbReference>
<dbReference type="InterPro" id="IPR010095">
    <property type="entry name" value="Cas12f1-like_TNB"/>
</dbReference>
<dbReference type="InterPro" id="IPR000551">
    <property type="entry name" value="MerR-type_HTH_dom"/>
</dbReference>
<comment type="caution">
    <text evidence="3">The sequence shown here is derived from an EMBL/GenBank/DDBJ whole genome shotgun (WGS) entry which is preliminary data.</text>
</comment>
<accession>A0ABT7KJ95</accession>
<reference evidence="3" key="1">
    <citation type="submission" date="2023-06" db="EMBL/GenBank/DDBJ databases">
        <title>Phylogenetic Diversity of Rhizobium strains.</title>
        <authorList>
            <person name="Moura F.T."/>
            <person name="Helene L.C.F."/>
            <person name="Hungria M."/>
        </authorList>
    </citation>
    <scope>NUCLEOTIDE SEQUENCE</scope>
    <source>
        <strain evidence="3">CCGE524</strain>
    </source>
</reference>
<gene>
    <name evidence="3" type="ORF">PY650_24370</name>
</gene>